<gene>
    <name evidence="5" type="ORF">CYLTODRAFT_358845</name>
</gene>
<keyword evidence="3" id="KW-0732">Signal</keyword>
<evidence type="ECO:0000313" key="6">
    <source>
        <dbReference type="Proteomes" id="UP000054007"/>
    </source>
</evidence>
<comment type="similarity">
    <text evidence="2">Belongs to the AB hydrolase superfamily. Epoxide hydrolase family.</text>
</comment>
<feature type="chain" id="PRO_5002316870" evidence="3">
    <location>
        <begin position="19"/>
        <end position="360"/>
    </location>
</feature>
<evidence type="ECO:0000256" key="3">
    <source>
        <dbReference type="SAM" id="SignalP"/>
    </source>
</evidence>
<dbReference type="InterPro" id="IPR000073">
    <property type="entry name" value="AB_hydrolase_1"/>
</dbReference>
<dbReference type="PRINTS" id="PR00412">
    <property type="entry name" value="EPOXHYDRLASE"/>
</dbReference>
<evidence type="ECO:0000313" key="5">
    <source>
        <dbReference type="EMBL" id="KIY64174.1"/>
    </source>
</evidence>
<organism evidence="5 6">
    <name type="scientific">Cylindrobasidium torrendii FP15055 ss-10</name>
    <dbReference type="NCBI Taxonomy" id="1314674"/>
    <lineage>
        <taxon>Eukaryota</taxon>
        <taxon>Fungi</taxon>
        <taxon>Dikarya</taxon>
        <taxon>Basidiomycota</taxon>
        <taxon>Agaricomycotina</taxon>
        <taxon>Agaricomycetes</taxon>
        <taxon>Agaricomycetidae</taxon>
        <taxon>Agaricales</taxon>
        <taxon>Marasmiineae</taxon>
        <taxon>Physalacriaceae</taxon>
        <taxon>Cylindrobasidium</taxon>
    </lineage>
</organism>
<dbReference type="GO" id="GO:0016787">
    <property type="term" value="F:hydrolase activity"/>
    <property type="evidence" value="ECO:0007669"/>
    <property type="project" value="UniProtKB-KW"/>
</dbReference>
<dbReference type="InterPro" id="IPR000639">
    <property type="entry name" value="Epox_hydrolase-like"/>
</dbReference>
<proteinExistence type="inferred from homology"/>
<keyword evidence="1 5" id="KW-0378">Hydrolase</keyword>
<reference evidence="5 6" key="1">
    <citation type="journal article" date="2015" name="Fungal Genet. Biol.">
        <title>Evolution of novel wood decay mechanisms in Agaricales revealed by the genome sequences of Fistulina hepatica and Cylindrobasidium torrendii.</title>
        <authorList>
            <person name="Floudas D."/>
            <person name="Held B.W."/>
            <person name="Riley R."/>
            <person name="Nagy L.G."/>
            <person name="Koehler G."/>
            <person name="Ransdell A.S."/>
            <person name="Younus H."/>
            <person name="Chow J."/>
            <person name="Chiniquy J."/>
            <person name="Lipzen A."/>
            <person name="Tritt A."/>
            <person name="Sun H."/>
            <person name="Haridas S."/>
            <person name="LaButti K."/>
            <person name="Ohm R.A."/>
            <person name="Kues U."/>
            <person name="Blanchette R.A."/>
            <person name="Grigoriev I.V."/>
            <person name="Minto R.E."/>
            <person name="Hibbett D.S."/>
        </authorList>
    </citation>
    <scope>NUCLEOTIDE SEQUENCE [LARGE SCALE GENOMIC DNA]</scope>
    <source>
        <strain evidence="5 6">FP15055 ss-10</strain>
    </source>
</reference>
<dbReference type="PANTHER" id="PTHR43329">
    <property type="entry name" value="EPOXIDE HYDROLASE"/>
    <property type="match status" value="1"/>
</dbReference>
<name>A0A0D7B208_9AGAR</name>
<feature type="domain" description="AB hydrolase-1" evidence="4">
    <location>
        <begin position="60"/>
        <end position="338"/>
    </location>
</feature>
<dbReference type="SUPFAM" id="SSF53474">
    <property type="entry name" value="alpha/beta-Hydrolases"/>
    <property type="match status" value="1"/>
</dbReference>
<dbReference type="Pfam" id="PF00561">
    <property type="entry name" value="Abhydrolase_1"/>
    <property type="match status" value="1"/>
</dbReference>
<protein>
    <submittedName>
        <fullName evidence="5">Alpha/beta-hydrolase</fullName>
    </submittedName>
</protein>
<dbReference type="Proteomes" id="UP000054007">
    <property type="component" value="Unassembled WGS sequence"/>
</dbReference>
<dbReference type="Gene3D" id="3.40.50.1820">
    <property type="entry name" value="alpha/beta hydrolase"/>
    <property type="match status" value="1"/>
</dbReference>
<dbReference type="AlphaFoldDB" id="A0A0D7B208"/>
<sequence length="360" mass="40765">MWNLRPSLLLLGLFPALAVSFDPTAYTRSSATCKAAKRDTNHEVDISLSYIDINPTAETTLILVHGWPSIWSTWARQISEFEKDYHLIVPDLRGFGRSTHPEDVRSSGALFDHVGDLTCILEHANVKEAVCVGHDWGSAVCYEAGRSRPDIFKGIIGGVVPYIPAGPDFLATRMMPSISAKLAYQIYFDEDTDNAVKELDADIRRSLRSTLRAKSSPPPDAFLKSTESFIGAWSDHDEIPPIPWFSPEEEDYMVQEFSVQGYRNSLQFYTTENRKQSWERVRDQGNATLPQPVLALYPTHDPVADWEKAALMLKSAVFLPDLETVTMPGSHWVHLENANDFNRAMRHWLESRFQVKHDEL</sequence>
<dbReference type="InterPro" id="IPR029058">
    <property type="entry name" value="AB_hydrolase_fold"/>
</dbReference>
<dbReference type="STRING" id="1314674.A0A0D7B208"/>
<evidence type="ECO:0000256" key="1">
    <source>
        <dbReference type="ARBA" id="ARBA00022801"/>
    </source>
</evidence>
<keyword evidence="6" id="KW-1185">Reference proteome</keyword>
<evidence type="ECO:0000259" key="4">
    <source>
        <dbReference type="Pfam" id="PF00561"/>
    </source>
</evidence>
<evidence type="ECO:0000256" key="2">
    <source>
        <dbReference type="ARBA" id="ARBA00038334"/>
    </source>
</evidence>
<dbReference type="OrthoDB" id="408373at2759"/>
<accession>A0A0D7B208</accession>
<dbReference type="EMBL" id="KN880650">
    <property type="protein sequence ID" value="KIY64174.1"/>
    <property type="molecule type" value="Genomic_DNA"/>
</dbReference>
<feature type="signal peptide" evidence="3">
    <location>
        <begin position="1"/>
        <end position="18"/>
    </location>
</feature>